<keyword evidence="1" id="KW-0805">Transcription regulation</keyword>
<evidence type="ECO:0000313" key="6">
    <source>
        <dbReference type="Proteomes" id="UP000481583"/>
    </source>
</evidence>
<dbReference type="InterPro" id="IPR051534">
    <property type="entry name" value="CBASS_pafABC_assoc_protein"/>
</dbReference>
<dbReference type="GO" id="GO:0003700">
    <property type="term" value="F:DNA-binding transcription factor activity"/>
    <property type="evidence" value="ECO:0007669"/>
    <property type="project" value="InterPro"/>
</dbReference>
<sequence length="335" mass="36525">MSDTPARLLKLLSVLQSGREYTGPELAERLSISPRTVRRDIDRLRELGYPVEATIGAIGGYRLTAGKAMPPLLLDDDEAVAVAVGLRRAAADNISGIAESSARALAKLEQVLPDRLRRRVGTLQRATVPLTVGPTGAVPAPHGEVDADTLAVLAAASTKGEGLRFGYRGKQGAPGARHVEPFRLVSTGGRWYLVAYDRDREDWRSFRVDRISEPRPTGVRHPARELPAEDAAAFVAEGIAGPRARYRAVVTLFVPLAEAARRLPRGAGRLERDPDSADRCTLITGGDALDWLAVRIALLEIDLEVREPPELVEFLDAMGRRLTRRGRRRPLPPRG</sequence>
<dbReference type="Gene3D" id="1.10.10.10">
    <property type="entry name" value="Winged helix-like DNA-binding domain superfamily/Winged helix DNA-binding domain"/>
    <property type="match status" value="1"/>
</dbReference>
<dbReference type="Proteomes" id="UP000481583">
    <property type="component" value="Unassembled WGS sequence"/>
</dbReference>
<gene>
    <name evidence="5" type="ORF">G5C51_09750</name>
</gene>
<dbReference type="Pfam" id="PF08279">
    <property type="entry name" value="HTH_11"/>
    <property type="match status" value="1"/>
</dbReference>
<dbReference type="PANTHER" id="PTHR34580">
    <property type="match status" value="1"/>
</dbReference>
<proteinExistence type="predicted"/>
<name>A0A6G4TXL2_9ACTN</name>
<organism evidence="5 6">
    <name type="scientific">Streptomyces coryli</name>
    <dbReference type="NCBI Taxonomy" id="1128680"/>
    <lineage>
        <taxon>Bacteria</taxon>
        <taxon>Bacillati</taxon>
        <taxon>Actinomycetota</taxon>
        <taxon>Actinomycetes</taxon>
        <taxon>Kitasatosporales</taxon>
        <taxon>Streptomycetaceae</taxon>
        <taxon>Streptomyces</taxon>
    </lineage>
</organism>
<dbReference type="AlphaFoldDB" id="A0A6G4TXL2"/>
<dbReference type="PROSITE" id="PS52050">
    <property type="entry name" value="WYL"/>
    <property type="match status" value="1"/>
</dbReference>
<dbReference type="Pfam" id="PF13280">
    <property type="entry name" value="WYL"/>
    <property type="match status" value="1"/>
</dbReference>
<comment type="caution">
    <text evidence="5">The sequence shown here is derived from an EMBL/GenBank/DDBJ whole genome shotgun (WGS) entry which is preliminary data.</text>
</comment>
<dbReference type="PROSITE" id="PS51000">
    <property type="entry name" value="HTH_DEOR_2"/>
    <property type="match status" value="1"/>
</dbReference>
<dbReference type="InterPro" id="IPR018356">
    <property type="entry name" value="Tscrpt_reg_HTH_DeoR_CS"/>
</dbReference>
<evidence type="ECO:0000256" key="3">
    <source>
        <dbReference type="ARBA" id="ARBA00023163"/>
    </source>
</evidence>
<evidence type="ECO:0000259" key="4">
    <source>
        <dbReference type="PROSITE" id="PS51000"/>
    </source>
</evidence>
<dbReference type="GO" id="GO:0003677">
    <property type="term" value="F:DNA binding"/>
    <property type="evidence" value="ECO:0007669"/>
    <property type="project" value="UniProtKB-KW"/>
</dbReference>
<keyword evidence="6" id="KW-1185">Reference proteome</keyword>
<dbReference type="RefSeq" id="WP_165235029.1">
    <property type="nucleotide sequence ID" value="NZ_JAAKZV010000029.1"/>
</dbReference>
<keyword evidence="3" id="KW-0804">Transcription</keyword>
<evidence type="ECO:0000256" key="2">
    <source>
        <dbReference type="ARBA" id="ARBA00023125"/>
    </source>
</evidence>
<reference evidence="5 6" key="1">
    <citation type="submission" date="2020-02" db="EMBL/GenBank/DDBJ databases">
        <title>Whole-genome analyses of novel actinobacteria.</title>
        <authorList>
            <person name="Sahin N."/>
        </authorList>
    </citation>
    <scope>NUCLEOTIDE SEQUENCE [LARGE SCALE GENOMIC DNA]</scope>
    <source>
        <strain evidence="5 6">A7024</strain>
    </source>
</reference>
<accession>A0A6G4TXL2</accession>
<dbReference type="InterPro" id="IPR036388">
    <property type="entry name" value="WH-like_DNA-bd_sf"/>
</dbReference>
<dbReference type="PANTHER" id="PTHR34580:SF3">
    <property type="entry name" value="PROTEIN PAFB"/>
    <property type="match status" value="1"/>
</dbReference>
<dbReference type="EMBL" id="JAAKZV010000029">
    <property type="protein sequence ID" value="NGN64186.1"/>
    <property type="molecule type" value="Genomic_DNA"/>
</dbReference>
<keyword evidence="2" id="KW-0238">DNA-binding</keyword>
<dbReference type="InterPro" id="IPR013196">
    <property type="entry name" value="HTH_11"/>
</dbReference>
<protein>
    <submittedName>
        <fullName evidence="5">YafY family transcriptional regulator</fullName>
    </submittedName>
</protein>
<dbReference type="InterPro" id="IPR001034">
    <property type="entry name" value="DeoR_HTH"/>
</dbReference>
<dbReference type="InterPro" id="IPR026881">
    <property type="entry name" value="WYL_dom"/>
</dbReference>
<dbReference type="InterPro" id="IPR036390">
    <property type="entry name" value="WH_DNA-bd_sf"/>
</dbReference>
<dbReference type="SUPFAM" id="SSF46785">
    <property type="entry name" value="Winged helix' DNA-binding domain"/>
    <property type="match status" value="1"/>
</dbReference>
<evidence type="ECO:0000256" key="1">
    <source>
        <dbReference type="ARBA" id="ARBA00023015"/>
    </source>
</evidence>
<dbReference type="PROSITE" id="PS00894">
    <property type="entry name" value="HTH_DEOR_1"/>
    <property type="match status" value="1"/>
</dbReference>
<evidence type="ECO:0000313" key="5">
    <source>
        <dbReference type="EMBL" id="NGN64186.1"/>
    </source>
</evidence>
<feature type="domain" description="HTH deoR-type" evidence="4">
    <location>
        <begin position="4"/>
        <end position="59"/>
    </location>
</feature>